<dbReference type="Gene3D" id="1.10.405.10">
    <property type="entry name" value="Guanine Nucleotide Dissociation Inhibitor, domain 1"/>
    <property type="match status" value="1"/>
</dbReference>
<dbReference type="InterPro" id="IPR036188">
    <property type="entry name" value="FAD/NAD-bd_sf"/>
</dbReference>
<feature type="binding site" evidence="5">
    <location>
        <position position="427"/>
    </location>
    <ligand>
        <name>substrate</name>
    </ligand>
</feature>
<dbReference type="InterPro" id="IPR002937">
    <property type="entry name" value="Amino_oxidase"/>
</dbReference>
<keyword evidence="6" id="KW-0274">FAD</keyword>
<dbReference type="Pfam" id="PF01593">
    <property type="entry name" value="Amino_oxidase"/>
    <property type="match status" value="1"/>
</dbReference>
<accession>A0A5N6EJF8</accession>
<dbReference type="EC" id="1.4.3.-" evidence="6"/>
<dbReference type="SUPFAM" id="SSF51905">
    <property type="entry name" value="FAD/NAD(P)-binding domain"/>
    <property type="match status" value="1"/>
</dbReference>
<keyword evidence="6" id="KW-0285">Flavoprotein</keyword>
<dbReference type="PANTHER" id="PTHR43563">
    <property type="entry name" value="AMINE OXIDASE"/>
    <property type="match status" value="1"/>
</dbReference>
<keyword evidence="3 6" id="KW-0560">Oxidoreductase</keyword>
<comment type="similarity">
    <text evidence="2 6">Belongs to the flavin monoamine oxidase family.</text>
</comment>
<feature type="domain" description="Amine oxidase" evidence="7">
    <location>
        <begin position="95"/>
        <end position="457"/>
    </location>
</feature>
<dbReference type="PRINTS" id="PR00757">
    <property type="entry name" value="AMINEOXDASEF"/>
</dbReference>
<evidence type="ECO:0000259" key="7">
    <source>
        <dbReference type="Pfam" id="PF01593"/>
    </source>
</evidence>
<evidence type="ECO:0000313" key="8">
    <source>
        <dbReference type="EMBL" id="KAB8217742.1"/>
    </source>
</evidence>
<evidence type="ECO:0000256" key="3">
    <source>
        <dbReference type="ARBA" id="ARBA00023002"/>
    </source>
</evidence>
<dbReference type="SUPFAM" id="SSF55298">
    <property type="entry name" value="YjgF-like"/>
    <property type="match status" value="1"/>
</dbReference>
<dbReference type="SUPFAM" id="SSF54373">
    <property type="entry name" value="FAD-linked reductases, C-terminal domain"/>
    <property type="match status" value="1"/>
</dbReference>
<proteinExistence type="inferred from homology"/>
<gene>
    <name evidence="8" type="ORF">BDV33DRAFT_206102</name>
</gene>
<feature type="binding site" evidence="5">
    <location>
        <position position="322"/>
    </location>
    <ligand>
        <name>FAD</name>
        <dbReference type="ChEBI" id="CHEBI:57692"/>
    </ligand>
</feature>
<keyword evidence="9" id="KW-1185">Reference proteome</keyword>
<protein>
    <recommendedName>
        <fullName evidence="6">Amine oxidase</fullName>
        <ecNumber evidence="6">1.4.3.-</ecNumber>
    </recommendedName>
</protein>
<dbReference type="InterPro" id="IPR035959">
    <property type="entry name" value="RutC-like_sf"/>
</dbReference>
<dbReference type="InterPro" id="IPR050703">
    <property type="entry name" value="Flavin_MAO"/>
</dbReference>
<evidence type="ECO:0000256" key="1">
    <source>
        <dbReference type="ARBA" id="ARBA00001974"/>
    </source>
</evidence>
<evidence type="ECO:0000256" key="2">
    <source>
        <dbReference type="ARBA" id="ARBA00005995"/>
    </source>
</evidence>
<comment type="cofactor">
    <cofactor evidence="1 6">
        <name>FAD</name>
        <dbReference type="ChEBI" id="CHEBI:57692"/>
    </cofactor>
</comment>
<dbReference type="PANTHER" id="PTHR43563:SF14">
    <property type="entry name" value="AMINE OXIDASE"/>
    <property type="match status" value="1"/>
</dbReference>
<comment type="catalytic activity">
    <reaction evidence="4">
        <text>a secondary aliphatic amine + O2 + H2O = a primary amine + an aldehyde + H2O2</text>
        <dbReference type="Rhea" id="RHEA:26414"/>
        <dbReference type="ChEBI" id="CHEBI:15377"/>
        <dbReference type="ChEBI" id="CHEBI:15379"/>
        <dbReference type="ChEBI" id="CHEBI:16240"/>
        <dbReference type="ChEBI" id="CHEBI:17478"/>
        <dbReference type="ChEBI" id="CHEBI:58855"/>
        <dbReference type="ChEBI" id="CHEBI:65296"/>
        <dbReference type="EC" id="1.4.3.4"/>
    </reaction>
</comment>
<name>A0A5N6EJF8_9EURO</name>
<dbReference type="Gene3D" id="3.30.1330.40">
    <property type="entry name" value="RutC-like"/>
    <property type="match status" value="1"/>
</dbReference>
<reference evidence="8 9" key="1">
    <citation type="submission" date="2019-04" db="EMBL/GenBank/DDBJ databases">
        <title>Fungal friends and foes A comparative genomics study of 23 Aspergillus species from section Flavi.</title>
        <authorList>
            <consortium name="DOE Joint Genome Institute"/>
            <person name="Kjaerbolling I."/>
            <person name="Vesth T.C."/>
            <person name="Frisvad J.C."/>
            <person name="Nybo J.L."/>
            <person name="Theobald S."/>
            <person name="Kildgaard S."/>
            <person name="Petersen T.I."/>
            <person name="Kuo A."/>
            <person name="Sato A."/>
            <person name="Lyhne E.K."/>
            <person name="Kogle M.E."/>
            <person name="Wiebenga A."/>
            <person name="Kun R.S."/>
            <person name="Lubbers R.J."/>
            <person name="Makela M.R."/>
            <person name="Barry K."/>
            <person name="Chovatia M."/>
            <person name="Clum A."/>
            <person name="Daum C."/>
            <person name="Haridas S."/>
            <person name="He G."/>
            <person name="LaButti K."/>
            <person name="Lipzen A."/>
            <person name="Mondo S."/>
            <person name="Pangilinan J."/>
            <person name="Riley R."/>
            <person name="Salamov A."/>
            <person name="Simmons B.A."/>
            <person name="Magnuson J.K."/>
            <person name="Henrissat B."/>
            <person name="Mortensen U.H."/>
            <person name="Larsen T.O."/>
            <person name="De vries R.P."/>
            <person name="Grigoriev I.V."/>
            <person name="Machida M."/>
            <person name="Baker S.E."/>
            <person name="Andersen M.R."/>
        </authorList>
    </citation>
    <scope>NUCLEOTIDE SEQUENCE [LARGE SCALE GENOMIC DNA]</scope>
    <source>
        <strain evidence="8 9">CBS 126849</strain>
    </source>
</reference>
<dbReference type="GO" id="GO:0097621">
    <property type="term" value="F:monoamine oxidase activity"/>
    <property type="evidence" value="ECO:0007669"/>
    <property type="project" value="UniProtKB-EC"/>
</dbReference>
<evidence type="ECO:0000256" key="4">
    <source>
        <dbReference type="ARBA" id="ARBA00048448"/>
    </source>
</evidence>
<evidence type="ECO:0000313" key="9">
    <source>
        <dbReference type="Proteomes" id="UP000326799"/>
    </source>
</evidence>
<feature type="binding site" evidence="5">
    <location>
        <begin position="115"/>
        <end position="116"/>
    </location>
    <ligand>
        <name>FAD</name>
        <dbReference type="ChEBI" id="CHEBI:57692"/>
    </ligand>
</feature>
<evidence type="ECO:0000256" key="6">
    <source>
        <dbReference type="RuleBase" id="RU362067"/>
    </source>
</evidence>
<dbReference type="Proteomes" id="UP000326799">
    <property type="component" value="Unassembled WGS sequence"/>
</dbReference>
<dbReference type="EMBL" id="ML733459">
    <property type="protein sequence ID" value="KAB8217742.1"/>
    <property type="molecule type" value="Genomic_DNA"/>
</dbReference>
<sequence>MGTKLKDLFKDSRLIAQYILQRRVQAGFYVVDYDPAYRAHAKHIETFLDGHRPATTLVSVPALASPDIKFEIEAYAALRQEPLRKVDVVVVGAGLSGLKAAWEVQKAGFSCIVAEARGRVGGRTYSVDPLEDGRKVDLGGAWINDTNQSEIYKLVQTLGLELIVQKTDGDVIYEDFDGDLSRTGYGLTPDTLVEANAKEMINFITEDIEQACHELNIHDSKAGAAEELDKMTLLEWAQTKTNSKSALAVVQLWTRAMMGIEPSGVSAFFFLKYMKSGGGPARMRSDLKHGGQHLRFLEGSQSVSLRLADLLHADTVMLNSPVFRIKQSSDGVLVSTARGEILCKDVIVSVQTILYNSITFDPSLPSSKPELAKHGVQSFSFKHVILYSEPWWRKAGLSGAFVSFNRPISTSRDTSNDRNGQYSLTGFANGDLGRRSSKYTKAERTKAILDHIERVFGLYV</sequence>
<dbReference type="InterPro" id="IPR001613">
    <property type="entry name" value="Flavin_amine_oxidase"/>
</dbReference>
<dbReference type="AlphaFoldDB" id="A0A5N6EJF8"/>
<feature type="binding site" evidence="5">
    <location>
        <position position="96"/>
    </location>
    <ligand>
        <name>FAD</name>
        <dbReference type="ChEBI" id="CHEBI:57692"/>
    </ligand>
</feature>
<evidence type="ECO:0000256" key="5">
    <source>
        <dbReference type="PIRSR" id="PIRSR601613-1"/>
    </source>
</evidence>
<dbReference type="Gene3D" id="3.50.50.60">
    <property type="entry name" value="FAD/NAD(P)-binding domain"/>
    <property type="match status" value="1"/>
</dbReference>
<organism evidence="8 9">
    <name type="scientific">Aspergillus novoparasiticus</name>
    <dbReference type="NCBI Taxonomy" id="986946"/>
    <lineage>
        <taxon>Eukaryota</taxon>
        <taxon>Fungi</taxon>
        <taxon>Dikarya</taxon>
        <taxon>Ascomycota</taxon>
        <taxon>Pezizomycotina</taxon>
        <taxon>Eurotiomycetes</taxon>
        <taxon>Eurotiomycetidae</taxon>
        <taxon>Eurotiales</taxon>
        <taxon>Aspergillaceae</taxon>
        <taxon>Aspergillus</taxon>
        <taxon>Aspergillus subgen. Circumdati</taxon>
    </lineage>
</organism>
<dbReference type="Gene3D" id="3.90.660.10">
    <property type="match status" value="1"/>
</dbReference>